<dbReference type="OrthoDB" id="1065019at2759"/>
<keyword evidence="2" id="KW-1133">Transmembrane helix</keyword>
<feature type="signal peptide" evidence="3">
    <location>
        <begin position="1"/>
        <end position="21"/>
    </location>
</feature>
<evidence type="ECO:0000313" key="5">
    <source>
        <dbReference type="Proteomes" id="UP000029121"/>
    </source>
</evidence>
<evidence type="ECO:0000256" key="3">
    <source>
        <dbReference type="SAM" id="SignalP"/>
    </source>
</evidence>
<dbReference type="STRING" id="81985.R0I8D5"/>
<dbReference type="AlphaFoldDB" id="R0I8D5"/>
<keyword evidence="3" id="KW-0732">Signal</keyword>
<proteinExistence type="predicted"/>
<reference evidence="5" key="1">
    <citation type="journal article" date="2013" name="Nat. Genet.">
        <title>The Capsella rubella genome and the genomic consequences of rapid mating system evolution.</title>
        <authorList>
            <person name="Slotte T."/>
            <person name="Hazzouri K.M."/>
            <person name="Agren J.A."/>
            <person name="Koenig D."/>
            <person name="Maumus F."/>
            <person name="Guo Y.L."/>
            <person name="Steige K."/>
            <person name="Platts A.E."/>
            <person name="Escobar J.S."/>
            <person name="Newman L.K."/>
            <person name="Wang W."/>
            <person name="Mandakova T."/>
            <person name="Vello E."/>
            <person name="Smith L.M."/>
            <person name="Henz S.R."/>
            <person name="Steffen J."/>
            <person name="Takuno S."/>
            <person name="Brandvain Y."/>
            <person name="Coop G."/>
            <person name="Andolfatto P."/>
            <person name="Hu T.T."/>
            <person name="Blanchette M."/>
            <person name="Clark R.M."/>
            <person name="Quesneville H."/>
            <person name="Nordborg M."/>
            <person name="Gaut B.S."/>
            <person name="Lysak M.A."/>
            <person name="Jenkins J."/>
            <person name="Grimwood J."/>
            <person name="Chapman J."/>
            <person name="Prochnik S."/>
            <person name="Shu S."/>
            <person name="Rokhsar D."/>
            <person name="Schmutz J."/>
            <person name="Weigel D."/>
            <person name="Wright S.I."/>
        </authorList>
    </citation>
    <scope>NUCLEOTIDE SEQUENCE [LARGE SCALE GENOMIC DNA]</scope>
    <source>
        <strain evidence="5">cv. Monte Gargano</strain>
    </source>
</reference>
<evidence type="ECO:0000256" key="2">
    <source>
        <dbReference type="SAM" id="Phobius"/>
    </source>
</evidence>
<dbReference type="EMBL" id="KB870805">
    <property type="protein sequence ID" value="EOA38604.1"/>
    <property type="molecule type" value="Genomic_DNA"/>
</dbReference>
<evidence type="ECO:0000256" key="1">
    <source>
        <dbReference type="SAM" id="MobiDB-lite"/>
    </source>
</evidence>
<dbReference type="KEGG" id="crb:17897521"/>
<keyword evidence="2" id="KW-0812">Transmembrane</keyword>
<evidence type="ECO:0000313" key="4">
    <source>
        <dbReference type="EMBL" id="EOA38604.1"/>
    </source>
</evidence>
<sequence>MASNLIFVVFFIFVSFSLTSGYSISTRSAVSKQEDESYVMDQESPMVVVEDVVRSRLLARVARSGAVVNKGSASKKSPSKGPKKKETIAKKINKINKIKKIKKIGALTVGAFVGIIIAAIVVGIAIICVVYILLVLYFRRKAKKAQSTDEQDTAAAKEKINDSSETQTSRKEDVV</sequence>
<keyword evidence="5" id="KW-1185">Reference proteome</keyword>
<protein>
    <recommendedName>
        <fullName evidence="6">Transmembrane protein</fullName>
    </recommendedName>
</protein>
<feature type="transmembrane region" description="Helical" evidence="2">
    <location>
        <begin position="104"/>
        <end position="137"/>
    </location>
</feature>
<dbReference type="Proteomes" id="UP000029121">
    <property type="component" value="Unassembled WGS sequence"/>
</dbReference>
<name>R0I8D5_9BRAS</name>
<organism evidence="4 5">
    <name type="scientific">Capsella rubella</name>
    <dbReference type="NCBI Taxonomy" id="81985"/>
    <lineage>
        <taxon>Eukaryota</taxon>
        <taxon>Viridiplantae</taxon>
        <taxon>Streptophyta</taxon>
        <taxon>Embryophyta</taxon>
        <taxon>Tracheophyta</taxon>
        <taxon>Spermatophyta</taxon>
        <taxon>Magnoliopsida</taxon>
        <taxon>eudicotyledons</taxon>
        <taxon>Gunneridae</taxon>
        <taxon>Pentapetalae</taxon>
        <taxon>rosids</taxon>
        <taxon>malvids</taxon>
        <taxon>Brassicales</taxon>
        <taxon>Brassicaceae</taxon>
        <taxon>Camelineae</taxon>
        <taxon>Capsella</taxon>
    </lineage>
</organism>
<evidence type="ECO:0008006" key="6">
    <source>
        <dbReference type="Google" id="ProtNLM"/>
    </source>
</evidence>
<feature type="chain" id="PRO_5004343417" description="Transmembrane protein" evidence="3">
    <location>
        <begin position="22"/>
        <end position="175"/>
    </location>
</feature>
<accession>R0I8D5</accession>
<feature type="region of interest" description="Disordered" evidence="1">
    <location>
        <begin position="144"/>
        <end position="175"/>
    </location>
</feature>
<gene>
    <name evidence="4" type="ORF">CARUB_v10010444mg</name>
</gene>
<keyword evidence="2" id="KW-0472">Membrane</keyword>
<feature type="compositionally biased region" description="Basic and acidic residues" evidence="1">
    <location>
        <begin position="155"/>
        <end position="175"/>
    </location>
</feature>